<feature type="domain" description="Helicase C-terminal" evidence="5">
    <location>
        <begin position="350"/>
        <end position="488"/>
    </location>
</feature>
<evidence type="ECO:0000313" key="7">
    <source>
        <dbReference type="Proteomes" id="UP000808914"/>
    </source>
</evidence>
<dbReference type="InterPro" id="IPR014001">
    <property type="entry name" value="Helicase_ATP-bd"/>
</dbReference>
<protein>
    <submittedName>
        <fullName evidence="6">Competence protein ComFA</fullName>
    </submittedName>
</protein>
<keyword evidence="7" id="KW-1185">Reference proteome</keyword>
<proteinExistence type="predicted"/>
<sequence>MLSFLKRIMNKVIRKSKALPANCTSPAAPPAKISFLFNQDLQKILYGRRLLLDEIPLPKDLINEHAAHGYVKIDRAVNHRPLTCKRCSNHSLRLFYAYRCAKCGQMCYYCRRCLKLGIVKSCSSLVEWTGPAPDVWKPDSQSLCEWKGELSEAQTIAASALLESVKRQENFLVWAVCGSGKTELLFPAINEVLSQNKIVAIASPRTDVVLELAPRIRQAFPQVPISVLYGGSRERRHPAPFVLSTTHQLLRYKNHFDLIIIDEVDAFPFNYDPMLAFAARQALKPSSPLVCLTATPSRELREKYLSKSLNGIKIPVRFHGYPLPVPESKWVGHWRKQIKKGKLSPVFLKWLNQRVELMHPVFVFVPSVEVLYMIEPIIKQASAAAVGGVHANDPDRHQKVMDFREGRLQILVTTTILERGVTIPYADAAVFGADDDIFDEQALVQISGRVGRDMNHPTGSVIFFHYGVTLEMTRAVKHILNMNKEGQL</sequence>
<evidence type="ECO:0000259" key="5">
    <source>
        <dbReference type="PROSITE" id="PS51194"/>
    </source>
</evidence>
<accession>A0ABS2PYC1</accession>
<keyword evidence="1" id="KW-0547">Nucleotide-binding</keyword>
<evidence type="ECO:0000256" key="1">
    <source>
        <dbReference type="ARBA" id="ARBA00022741"/>
    </source>
</evidence>
<gene>
    <name evidence="6" type="ORF">JOD45_001253</name>
</gene>
<comment type="caution">
    <text evidence="6">The sequence shown here is derived from an EMBL/GenBank/DDBJ whole genome shotgun (WGS) entry which is preliminary data.</text>
</comment>
<dbReference type="InterPro" id="IPR001650">
    <property type="entry name" value="Helicase_C-like"/>
</dbReference>
<dbReference type="SUPFAM" id="SSF52540">
    <property type="entry name" value="P-loop containing nucleoside triphosphate hydrolases"/>
    <property type="match status" value="1"/>
</dbReference>
<organism evidence="6 7">
    <name type="scientific">Scopulibacillus daqui</name>
    <dbReference type="NCBI Taxonomy" id="1469162"/>
    <lineage>
        <taxon>Bacteria</taxon>
        <taxon>Bacillati</taxon>
        <taxon>Bacillota</taxon>
        <taxon>Bacilli</taxon>
        <taxon>Bacillales</taxon>
        <taxon>Sporolactobacillaceae</taxon>
        <taxon>Scopulibacillus</taxon>
    </lineage>
</organism>
<evidence type="ECO:0000256" key="3">
    <source>
        <dbReference type="ARBA" id="ARBA00023125"/>
    </source>
</evidence>
<dbReference type="PANTHER" id="PTHR30580:SF1">
    <property type="entry name" value="COMF OPERON PROTEIN 1"/>
    <property type="match status" value="1"/>
</dbReference>
<reference evidence="6 7" key="1">
    <citation type="submission" date="2021-01" db="EMBL/GenBank/DDBJ databases">
        <title>Genomic Encyclopedia of Type Strains, Phase IV (KMG-IV): sequencing the most valuable type-strain genomes for metagenomic binning, comparative biology and taxonomic classification.</title>
        <authorList>
            <person name="Goeker M."/>
        </authorList>
    </citation>
    <scope>NUCLEOTIDE SEQUENCE [LARGE SCALE GENOMIC DNA]</scope>
    <source>
        <strain evidence="6 7">DSM 28236</strain>
    </source>
</reference>
<dbReference type="SMART" id="SM00490">
    <property type="entry name" value="HELICc"/>
    <property type="match status" value="1"/>
</dbReference>
<dbReference type="PROSITE" id="PS51192">
    <property type="entry name" value="HELICASE_ATP_BIND_1"/>
    <property type="match status" value="1"/>
</dbReference>
<evidence type="ECO:0000259" key="4">
    <source>
        <dbReference type="PROSITE" id="PS51192"/>
    </source>
</evidence>
<dbReference type="InterPro" id="IPR027417">
    <property type="entry name" value="P-loop_NTPase"/>
</dbReference>
<name>A0ABS2PYC1_9BACL</name>
<dbReference type="Proteomes" id="UP000808914">
    <property type="component" value="Unassembled WGS sequence"/>
</dbReference>
<evidence type="ECO:0000256" key="2">
    <source>
        <dbReference type="ARBA" id="ARBA00022840"/>
    </source>
</evidence>
<keyword evidence="2" id="KW-0067">ATP-binding</keyword>
<dbReference type="PROSITE" id="PS51194">
    <property type="entry name" value="HELICASE_CTER"/>
    <property type="match status" value="1"/>
</dbReference>
<dbReference type="Pfam" id="PF04851">
    <property type="entry name" value="ResIII"/>
    <property type="match status" value="1"/>
</dbReference>
<dbReference type="RefSeq" id="WP_380898845.1">
    <property type="nucleotide sequence ID" value="NZ_JBHLTV010000048.1"/>
</dbReference>
<dbReference type="Gene3D" id="3.40.50.300">
    <property type="entry name" value="P-loop containing nucleotide triphosphate hydrolases"/>
    <property type="match status" value="2"/>
</dbReference>
<dbReference type="SMART" id="SM00487">
    <property type="entry name" value="DEXDc"/>
    <property type="match status" value="1"/>
</dbReference>
<dbReference type="Pfam" id="PF00271">
    <property type="entry name" value="Helicase_C"/>
    <property type="match status" value="1"/>
</dbReference>
<dbReference type="EMBL" id="JAFBER010000005">
    <property type="protein sequence ID" value="MBM7645044.1"/>
    <property type="molecule type" value="Genomic_DNA"/>
</dbReference>
<dbReference type="PANTHER" id="PTHR30580">
    <property type="entry name" value="PRIMOSOMAL PROTEIN N"/>
    <property type="match status" value="1"/>
</dbReference>
<evidence type="ECO:0000313" key="6">
    <source>
        <dbReference type="EMBL" id="MBM7645044.1"/>
    </source>
</evidence>
<feature type="domain" description="Helicase ATP-binding" evidence="4">
    <location>
        <begin position="162"/>
        <end position="314"/>
    </location>
</feature>
<keyword evidence="3" id="KW-0238">DNA-binding</keyword>
<dbReference type="InterPro" id="IPR006935">
    <property type="entry name" value="Helicase/UvrB_N"/>
</dbReference>